<name>A0ABV6PRC3_9BURK</name>
<reference evidence="1 2" key="1">
    <citation type="submission" date="2024-09" db="EMBL/GenBank/DDBJ databases">
        <authorList>
            <person name="Sun Q."/>
            <person name="Mori K."/>
        </authorList>
    </citation>
    <scope>NUCLEOTIDE SEQUENCE [LARGE SCALE GENOMIC DNA]</scope>
    <source>
        <strain evidence="1 2">NCAIM B.02336</strain>
    </source>
</reference>
<evidence type="ECO:0000313" key="2">
    <source>
        <dbReference type="Proteomes" id="UP001589834"/>
    </source>
</evidence>
<evidence type="ECO:0000313" key="1">
    <source>
        <dbReference type="EMBL" id="MFC0592370.1"/>
    </source>
</evidence>
<gene>
    <name evidence="1" type="ORF">ACFFGG_07360</name>
</gene>
<dbReference type="Pfam" id="PF08895">
    <property type="entry name" value="DUF1840"/>
    <property type="match status" value="1"/>
</dbReference>
<sequence>MLYKFKSKATADLVMLQPNAEELLKIIGKAAGPTGIITVAQANAAIAAIQAEIQRREALHEAPPPVAADADTNDAAKEEAVSLRHRAAPFLDMLRQSSAEGKDIVWGV</sequence>
<protein>
    <submittedName>
        <fullName evidence="1">DUF1840 domain-containing protein</fullName>
    </submittedName>
</protein>
<dbReference type="RefSeq" id="WP_377481621.1">
    <property type="nucleotide sequence ID" value="NZ_JBHLTN010000014.1"/>
</dbReference>
<organism evidence="1 2">
    <name type="scientific">Ottowia pentelensis</name>
    <dbReference type="NCBI Taxonomy" id="511108"/>
    <lineage>
        <taxon>Bacteria</taxon>
        <taxon>Pseudomonadati</taxon>
        <taxon>Pseudomonadota</taxon>
        <taxon>Betaproteobacteria</taxon>
        <taxon>Burkholderiales</taxon>
        <taxon>Comamonadaceae</taxon>
        <taxon>Ottowia</taxon>
    </lineage>
</organism>
<accession>A0ABV6PRC3</accession>
<dbReference type="EMBL" id="JBHLTN010000014">
    <property type="protein sequence ID" value="MFC0592370.1"/>
    <property type="molecule type" value="Genomic_DNA"/>
</dbReference>
<comment type="caution">
    <text evidence="1">The sequence shown here is derived from an EMBL/GenBank/DDBJ whole genome shotgun (WGS) entry which is preliminary data.</text>
</comment>
<keyword evidence="2" id="KW-1185">Reference proteome</keyword>
<dbReference type="Proteomes" id="UP001589834">
    <property type="component" value="Unassembled WGS sequence"/>
</dbReference>
<dbReference type="InterPro" id="IPR014991">
    <property type="entry name" value="DUF1840"/>
</dbReference>
<proteinExistence type="predicted"/>